<feature type="transmembrane region" description="Helical" evidence="1">
    <location>
        <begin position="7"/>
        <end position="33"/>
    </location>
</feature>
<dbReference type="InterPro" id="IPR008457">
    <property type="entry name" value="Cu-R_CopD_dom"/>
</dbReference>
<dbReference type="EMBL" id="PRDW01000003">
    <property type="protein sequence ID" value="PPB84344.1"/>
    <property type="molecule type" value="Genomic_DNA"/>
</dbReference>
<dbReference type="RefSeq" id="WP_104076660.1">
    <property type="nucleotide sequence ID" value="NZ_CP062178.1"/>
</dbReference>
<dbReference type="GO" id="GO:0016020">
    <property type="term" value="C:membrane"/>
    <property type="evidence" value="ECO:0007669"/>
    <property type="project" value="InterPro"/>
</dbReference>
<evidence type="ECO:0000256" key="1">
    <source>
        <dbReference type="SAM" id="Phobius"/>
    </source>
</evidence>
<comment type="caution">
    <text evidence="3">The sequence shown here is derived from an EMBL/GenBank/DDBJ whole genome shotgun (WGS) entry which is preliminary data.</text>
</comment>
<accession>A0A2P5KC99</accession>
<dbReference type="OrthoDB" id="8419862at2"/>
<reference evidence="3 4" key="1">
    <citation type="submission" date="2018-01" db="EMBL/GenBank/DDBJ databases">
        <title>Genomic Encyclopedia of Type Strains, Phase III (KMG-III): the genomes of soil and plant-associated and newly described type strains.</title>
        <authorList>
            <person name="Whitman W."/>
        </authorList>
    </citation>
    <scope>NUCLEOTIDE SEQUENCE [LARGE SCALE GENOMIC DNA]</scope>
    <source>
        <strain evidence="3 4">HKI456</strain>
    </source>
</reference>
<dbReference type="Pfam" id="PF05425">
    <property type="entry name" value="CopD"/>
    <property type="match status" value="1"/>
</dbReference>
<organism evidence="3 4">
    <name type="scientific">Mycetohabitans endofungorum</name>
    <dbReference type="NCBI Taxonomy" id="417203"/>
    <lineage>
        <taxon>Bacteria</taxon>
        <taxon>Pseudomonadati</taxon>
        <taxon>Pseudomonadota</taxon>
        <taxon>Betaproteobacteria</taxon>
        <taxon>Burkholderiales</taxon>
        <taxon>Burkholderiaceae</taxon>
        <taxon>Mycetohabitans</taxon>
    </lineage>
</organism>
<dbReference type="Proteomes" id="UP000243096">
    <property type="component" value="Unassembled WGS sequence"/>
</dbReference>
<evidence type="ECO:0000313" key="3">
    <source>
        <dbReference type="EMBL" id="PPB84344.1"/>
    </source>
</evidence>
<gene>
    <name evidence="3" type="ORF">B0O95_10332</name>
</gene>
<proteinExistence type="predicted"/>
<keyword evidence="1" id="KW-1133">Transmembrane helix</keyword>
<evidence type="ECO:0000313" key="4">
    <source>
        <dbReference type="Proteomes" id="UP000243096"/>
    </source>
</evidence>
<feature type="transmembrane region" description="Helical" evidence="1">
    <location>
        <begin position="127"/>
        <end position="148"/>
    </location>
</feature>
<evidence type="ECO:0000259" key="2">
    <source>
        <dbReference type="Pfam" id="PF05425"/>
    </source>
</evidence>
<feature type="transmembrane region" description="Helical" evidence="1">
    <location>
        <begin position="87"/>
        <end position="107"/>
    </location>
</feature>
<feature type="domain" description="Copper resistance protein D" evidence="2">
    <location>
        <begin position="49"/>
        <end position="147"/>
    </location>
</feature>
<keyword evidence="1" id="KW-0812">Transmembrane</keyword>
<sequence length="151" mass="16449">MLKALEVAMFLHIAAVVIWVGGMTFVQFCLRPALSDVSPQLRLPLLDSVFGRFFRLVAVVIVVLLATGVFMLVMLGGAQANWPMHAMAAIGVLMMLLFGHIRFVLYPRLQRAVQAQNWPDGARVVAGLRRLVALNLALGVVAIALGVIGRF</sequence>
<name>A0A2P5KC99_9BURK</name>
<keyword evidence="1" id="KW-0472">Membrane</keyword>
<dbReference type="AlphaFoldDB" id="A0A2P5KC99"/>
<keyword evidence="4" id="KW-1185">Reference proteome</keyword>
<protein>
    <submittedName>
        <fullName evidence="3">Putative membrane protein</fullName>
    </submittedName>
</protein>
<feature type="transmembrane region" description="Helical" evidence="1">
    <location>
        <begin position="53"/>
        <end position="75"/>
    </location>
</feature>